<gene>
    <name evidence="3" type="ORF">Acr_04g0001630</name>
</gene>
<dbReference type="EMBL" id="BJWL01000004">
    <property type="protein sequence ID" value="GFY85425.1"/>
    <property type="molecule type" value="Genomic_DNA"/>
</dbReference>
<comment type="caution">
    <text evidence="3">The sequence shown here is derived from an EMBL/GenBank/DDBJ whole genome shotgun (WGS) entry which is preliminary data.</text>
</comment>
<sequence length="187" mass="21220">MPRLRALFPSHKNERRKTRGRTKTLVPPAKGIARLARARSSTPPPPQFLPLTFGTSSYQLGSSAIASPMTTPRGISRHSFVVAQISVVNYQRKKKFSNDLKKTQTKATILKNELRKRDEELVATVEEPGEFYVHDEDKDRVKAFHEGFDEEEYFNHPAKVDDNTQASATEVEAKKEIKKEANRSNLL</sequence>
<organism evidence="3 4">
    <name type="scientific">Actinidia rufa</name>
    <dbReference type="NCBI Taxonomy" id="165716"/>
    <lineage>
        <taxon>Eukaryota</taxon>
        <taxon>Viridiplantae</taxon>
        <taxon>Streptophyta</taxon>
        <taxon>Embryophyta</taxon>
        <taxon>Tracheophyta</taxon>
        <taxon>Spermatophyta</taxon>
        <taxon>Magnoliopsida</taxon>
        <taxon>eudicotyledons</taxon>
        <taxon>Gunneridae</taxon>
        <taxon>Pentapetalae</taxon>
        <taxon>asterids</taxon>
        <taxon>Ericales</taxon>
        <taxon>Actinidiaceae</taxon>
        <taxon>Actinidia</taxon>
    </lineage>
</organism>
<name>A0A7J0EG36_9ERIC</name>
<dbReference type="AlphaFoldDB" id="A0A7J0EG36"/>
<protein>
    <submittedName>
        <fullName evidence="3">Uncharacterized protein</fullName>
    </submittedName>
</protein>
<feature type="compositionally biased region" description="Basic residues" evidence="2">
    <location>
        <begin position="13"/>
        <end position="22"/>
    </location>
</feature>
<feature type="compositionally biased region" description="Basic and acidic residues" evidence="2">
    <location>
        <begin position="171"/>
        <end position="187"/>
    </location>
</feature>
<accession>A0A7J0EG36</accession>
<feature type="region of interest" description="Disordered" evidence="2">
    <location>
        <begin position="1"/>
        <end position="23"/>
    </location>
</feature>
<keyword evidence="4" id="KW-1185">Reference proteome</keyword>
<evidence type="ECO:0000256" key="2">
    <source>
        <dbReference type="SAM" id="MobiDB-lite"/>
    </source>
</evidence>
<evidence type="ECO:0000313" key="4">
    <source>
        <dbReference type="Proteomes" id="UP000585474"/>
    </source>
</evidence>
<reference evidence="3 4" key="1">
    <citation type="submission" date="2019-07" db="EMBL/GenBank/DDBJ databases">
        <title>De Novo Assembly of kiwifruit Actinidia rufa.</title>
        <authorList>
            <person name="Sugita-Konishi S."/>
            <person name="Sato K."/>
            <person name="Mori E."/>
            <person name="Abe Y."/>
            <person name="Kisaki G."/>
            <person name="Hamano K."/>
            <person name="Suezawa K."/>
            <person name="Otani M."/>
            <person name="Fukuda T."/>
            <person name="Manabe T."/>
            <person name="Gomi K."/>
            <person name="Tabuchi M."/>
            <person name="Akimitsu K."/>
            <person name="Kataoka I."/>
        </authorList>
    </citation>
    <scope>NUCLEOTIDE SEQUENCE [LARGE SCALE GENOMIC DNA]</scope>
    <source>
        <strain evidence="4">cv. Fuchu</strain>
    </source>
</reference>
<proteinExistence type="predicted"/>
<keyword evidence="1" id="KW-0175">Coiled coil</keyword>
<evidence type="ECO:0000256" key="1">
    <source>
        <dbReference type="SAM" id="Coils"/>
    </source>
</evidence>
<evidence type="ECO:0000313" key="3">
    <source>
        <dbReference type="EMBL" id="GFY85425.1"/>
    </source>
</evidence>
<feature type="coiled-coil region" evidence="1">
    <location>
        <begin position="93"/>
        <end position="120"/>
    </location>
</feature>
<feature type="region of interest" description="Disordered" evidence="2">
    <location>
        <begin position="155"/>
        <end position="187"/>
    </location>
</feature>
<dbReference type="Proteomes" id="UP000585474">
    <property type="component" value="Unassembled WGS sequence"/>
</dbReference>